<dbReference type="SUPFAM" id="SSF48403">
    <property type="entry name" value="Ankyrin repeat"/>
    <property type="match status" value="1"/>
</dbReference>
<protein>
    <submittedName>
        <fullName evidence="3">Potassium channel AKT1</fullName>
    </submittedName>
</protein>
<organism evidence="3 4">
    <name type="scientific">Dendrobium catenatum</name>
    <dbReference type="NCBI Taxonomy" id="906689"/>
    <lineage>
        <taxon>Eukaryota</taxon>
        <taxon>Viridiplantae</taxon>
        <taxon>Streptophyta</taxon>
        <taxon>Embryophyta</taxon>
        <taxon>Tracheophyta</taxon>
        <taxon>Spermatophyta</taxon>
        <taxon>Magnoliopsida</taxon>
        <taxon>Liliopsida</taxon>
        <taxon>Asparagales</taxon>
        <taxon>Orchidaceae</taxon>
        <taxon>Epidendroideae</taxon>
        <taxon>Malaxideae</taxon>
        <taxon>Dendrobiinae</taxon>
        <taxon>Dendrobium</taxon>
    </lineage>
</organism>
<evidence type="ECO:0000256" key="1">
    <source>
        <dbReference type="PROSITE-ProRule" id="PRU00023"/>
    </source>
</evidence>
<dbReference type="PROSITE" id="PS50297">
    <property type="entry name" value="ANK_REP_REGION"/>
    <property type="match status" value="1"/>
</dbReference>
<keyword evidence="1" id="KW-0040">ANK repeat</keyword>
<dbReference type="AlphaFoldDB" id="A0A2I0V7G9"/>
<sequence>MESKSIGRFKLGKQSSLAPDRGGDDSVEVEFPPDIDANIRLMYLVNEGDLVGMRELFDSGVDVNFKDIDNRTALHVAACQGSPQVVELLLDRGAKVDVEDRWRSTVIFLAKLSCFSDLYDGILLFQAYCCSF</sequence>
<keyword evidence="4" id="KW-1185">Reference proteome</keyword>
<dbReference type="SMART" id="SM00248">
    <property type="entry name" value="ANK"/>
    <property type="match status" value="2"/>
</dbReference>
<dbReference type="InterPro" id="IPR002110">
    <property type="entry name" value="Ankyrin_rpt"/>
</dbReference>
<dbReference type="PANTHER" id="PTHR22677:SF4">
    <property type="entry name" value="USHER SYNDROME TYPE-1G PROTEIN-LIKE PROTEIN"/>
    <property type="match status" value="1"/>
</dbReference>
<evidence type="ECO:0000313" key="4">
    <source>
        <dbReference type="Proteomes" id="UP000233837"/>
    </source>
</evidence>
<name>A0A2I0V7G9_9ASPA</name>
<accession>A0A2I0V7G9</accession>
<dbReference type="Proteomes" id="UP000233837">
    <property type="component" value="Unassembled WGS sequence"/>
</dbReference>
<keyword evidence="3" id="KW-0406">Ion transport</keyword>
<dbReference type="Pfam" id="PF12796">
    <property type="entry name" value="Ank_2"/>
    <property type="match status" value="1"/>
</dbReference>
<dbReference type="PANTHER" id="PTHR22677">
    <property type="entry name" value="ANKYRIN REPEAT DOMAIN-CONTAINING PROTEIN 60"/>
    <property type="match status" value="1"/>
</dbReference>
<keyword evidence="3" id="KW-0407">Ion channel</keyword>
<proteinExistence type="predicted"/>
<keyword evidence="3" id="KW-0813">Transport</keyword>
<evidence type="ECO:0000256" key="2">
    <source>
        <dbReference type="SAM" id="MobiDB-lite"/>
    </source>
</evidence>
<feature type="repeat" description="ANK" evidence="1">
    <location>
        <begin position="69"/>
        <end position="101"/>
    </location>
</feature>
<reference evidence="3 4" key="2">
    <citation type="journal article" date="2017" name="Nature">
        <title>The Apostasia genome and the evolution of orchids.</title>
        <authorList>
            <person name="Zhang G.Q."/>
            <person name="Liu K.W."/>
            <person name="Li Z."/>
            <person name="Lohaus R."/>
            <person name="Hsiao Y.Y."/>
            <person name="Niu S.C."/>
            <person name="Wang J.Y."/>
            <person name="Lin Y.C."/>
            <person name="Xu Q."/>
            <person name="Chen L.J."/>
            <person name="Yoshida K."/>
            <person name="Fujiwara S."/>
            <person name="Wang Z.W."/>
            <person name="Zhang Y.Q."/>
            <person name="Mitsuda N."/>
            <person name="Wang M."/>
            <person name="Liu G.H."/>
            <person name="Pecoraro L."/>
            <person name="Huang H.X."/>
            <person name="Xiao X.J."/>
            <person name="Lin M."/>
            <person name="Wu X.Y."/>
            <person name="Wu W.L."/>
            <person name="Chen Y.Y."/>
            <person name="Chang S.B."/>
            <person name="Sakamoto S."/>
            <person name="Ohme-Takagi M."/>
            <person name="Yagi M."/>
            <person name="Zeng S.J."/>
            <person name="Shen C.Y."/>
            <person name="Yeh C.M."/>
            <person name="Luo Y.B."/>
            <person name="Tsai W.C."/>
            <person name="Van de Peer Y."/>
            <person name="Liu Z.J."/>
        </authorList>
    </citation>
    <scope>NUCLEOTIDE SEQUENCE [LARGE SCALE GENOMIC DNA]</scope>
    <source>
        <tissue evidence="3">The whole plant</tissue>
    </source>
</reference>
<dbReference type="EMBL" id="KZ505507">
    <property type="protein sequence ID" value="PKU59358.1"/>
    <property type="molecule type" value="Genomic_DNA"/>
</dbReference>
<dbReference type="InterPro" id="IPR036770">
    <property type="entry name" value="Ankyrin_rpt-contain_sf"/>
</dbReference>
<feature type="region of interest" description="Disordered" evidence="2">
    <location>
        <begin position="1"/>
        <end position="27"/>
    </location>
</feature>
<evidence type="ECO:0000313" key="3">
    <source>
        <dbReference type="EMBL" id="PKU59358.1"/>
    </source>
</evidence>
<gene>
    <name evidence="3" type="primary">AKT1</name>
    <name evidence="3" type="ORF">MA16_Dca027873</name>
</gene>
<dbReference type="Gene3D" id="1.25.40.20">
    <property type="entry name" value="Ankyrin repeat-containing domain"/>
    <property type="match status" value="1"/>
</dbReference>
<reference evidence="3 4" key="1">
    <citation type="journal article" date="2016" name="Sci. Rep.">
        <title>The Dendrobium catenatum Lindl. genome sequence provides insights into polysaccharide synthase, floral development and adaptive evolution.</title>
        <authorList>
            <person name="Zhang G.Q."/>
            <person name="Xu Q."/>
            <person name="Bian C."/>
            <person name="Tsai W.C."/>
            <person name="Yeh C.M."/>
            <person name="Liu K.W."/>
            <person name="Yoshida K."/>
            <person name="Zhang L.S."/>
            <person name="Chang S.B."/>
            <person name="Chen F."/>
            <person name="Shi Y."/>
            <person name="Su Y.Y."/>
            <person name="Zhang Y.Q."/>
            <person name="Chen L.J."/>
            <person name="Yin Y."/>
            <person name="Lin M."/>
            <person name="Huang H."/>
            <person name="Deng H."/>
            <person name="Wang Z.W."/>
            <person name="Zhu S.L."/>
            <person name="Zhao X."/>
            <person name="Deng C."/>
            <person name="Niu S.C."/>
            <person name="Huang J."/>
            <person name="Wang M."/>
            <person name="Liu G.H."/>
            <person name="Yang H.J."/>
            <person name="Xiao X.J."/>
            <person name="Hsiao Y.Y."/>
            <person name="Wu W.L."/>
            <person name="Chen Y.Y."/>
            <person name="Mitsuda N."/>
            <person name="Ohme-Takagi M."/>
            <person name="Luo Y.B."/>
            <person name="Van de Peer Y."/>
            <person name="Liu Z.J."/>
        </authorList>
    </citation>
    <scope>NUCLEOTIDE SEQUENCE [LARGE SCALE GENOMIC DNA]</scope>
    <source>
        <tissue evidence="3">The whole plant</tissue>
    </source>
</reference>
<dbReference type="InterPro" id="IPR039323">
    <property type="entry name" value="ANKRD_45/46/60"/>
</dbReference>
<dbReference type="GO" id="GO:0034220">
    <property type="term" value="P:monoatomic ion transmembrane transport"/>
    <property type="evidence" value="ECO:0007669"/>
    <property type="project" value="UniProtKB-KW"/>
</dbReference>
<dbReference type="PROSITE" id="PS50088">
    <property type="entry name" value="ANK_REPEAT"/>
    <property type="match status" value="1"/>
</dbReference>